<feature type="transmembrane region" description="Helical" evidence="8">
    <location>
        <begin position="27"/>
        <end position="56"/>
    </location>
</feature>
<dbReference type="Proteomes" id="UP000316080">
    <property type="component" value="Unassembled WGS sequence"/>
</dbReference>
<reference evidence="9 11" key="2">
    <citation type="journal article" date="2019" name="Nat. Microbiol.">
        <title>Wide diversity of methane and short-chain alkane metabolisms in uncultured archaea.</title>
        <authorList>
            <person name="Borrel G."/>
            <person name="Adam P.S."/>
            <person name="McKay L.J."/>
            <person name="Chen L.X."/>
            <person name="Sierra-Garcia I.N."/>
            <person name="Sieber C.M."/>
            <person name="Letourneur Q."/>
            <person name="Ghozlane A."/>
            <person name="Andersen G.L."/>
            <person name="Li W.J."/>
            <person name="Hallam S.J."/>
            <person name="Muyzer G."/>
            <person name="de Oliveira V.M."/>
            <person name="Inskeep W.P."/>
            <person name="Banfield J.F."/>
            <person name="Gribaldo S."/>
        </authorList>
    </citation>
    <scope>NUCLEOTIDE SEQUENCE [LARGE SCALE GENOMIC DNA]</scope>
    <source>
        <strain evidence="9">Verst-YHS</strain>
    </source>
</reference>
<evidence type="ECO:0000256" key="4">
    <source>
        <dbReference type="ARBA" id="ARBA00022989"/>
    </source>
</evidence>
<dbReference type="GO" id="GO:0005886">
    <property type="term" value="C:plasma membrane"/>
    <property type="evidence" value="ECO:0007669"/>
    <property type="project" value="UniProtKB-SubCell"/>
</dbReference>
<reference evidence="10 12" key="1">
    <citation type="journal article" date="2019" name="Nat. Microbiol.">
        <title>Expanding anaerobic alkane metabolism in the domain of Archaea.</title>
        <authorList>
            <person name="Wang Y."/>
            <person name="Wegener G."/>
            <person name="Hou J."/>
            <person name="Wang F."/>
            <person name="Xiao X."/>
        </authorList>
    </citation>
    <scope>NUCLEOTIDE SEQUENCE [LARGE SCALE GENOMIC DNA]</scope>
    <source>
        <strain evidence="10">WYZ-LMO11</strain>
    </source>
</reference>
<evidence type="ECO:0000313" key="10">
    <source>
        <dbReference type="EMBL" id="TDA40180.1"/>
    </source>
</evidence>
<dbReference type="GO" id="GO:0006605">
    <property type="term" value="P:protein targeting"/>
    <property type="evidence" value="ECO:0007669"/>
    <property type="project" value="UniProtKB-UniRule"/>
</dbReference>
<dbReference type="GO" id="GO:0009306">
    <property type="term" value="P:protein secretion"/>
    <property type="evidence" value="ECO:0007669"/>
    <property type="project" value="UniProtKB-UniRule"/>
</dbReference>
<gene>
    <name evidence="8" type="primary">secE</name>
    <name evidence="10" type="ORF">DSO09_01100</name>
    <name evidence="9" type="ORF">EF809_03220</name>
</gene>
<organism evidence="9 11">
    <name type="scientific">Thermoproteota archaeon</name>
    <dbReference type="NCBI Taxonomy" id="2056631"/>
    <lineage>
        <taxon>Archaea</taxon>
        <taxon>Thermoproteota</taxon>
    </lineage>
</organism>
<dbReference type="GO" id="GO:0008320">
    <property type="term" value="F:protein transmembrane transporter activity"/>
    <property type="evidence" value="ECO:0007669"/>
    <property type="project" value="UniProtKB-UniRule"/>
</dbReference>
<dbReference type="Proteomes" id="UP000317265">
    <property type="component" value="Unassembled WGS sequence"/>
</dbReference>
<evidence type="ECO:0000313" key="11">
    <source>
        <dbReference type="Proteomes" id="UP000316080"/>
    </source>
</evidence>
<evidence type="ECO:0000313" key="12">
    <source>
        <dbReference type="Proteomes" id="UP000317265"/>
    </source>
</evidence>
<dbReference type="SUPFAM" id="SSF103456">
    <property type="entry name" value="Preprotein translocase SecE subunit"/>
    <property type="match status" value="1"/>
</dbReference>
<evidence type="ECO:0000256" key="1">
    <source>
        <dbReference type="ARBA" id="ARBA00022448"/>
    </source>
</evidence>
<evidence type="ECO:0000256" key="7">
    <source>
        <dbReference type="ARBA" id="ARBA00037847"/>
    </source>
</evidence>
<dbReference type="Gene3D" id="1.20.5.820">
    <property type="entry name" value="Preprotein translocase SecE subunit"/>
    <property type="match status" value="1"/>
</dbReference>
<comment type="subcellular location">
    <subcellularLocation>
        <location evidence="8">Cell membrane</location>
        <topology evidence="8">Single-pass membrane protein</topology>
    </subcellularLocation>
    <subcellularLocation>
        <location evidence="7">Endomembrane system</location>
        <topology evidence="7">Single-pass membrane protein</topology>
    </subcellularLocation>
</comment>
<keyword evidence="6 8" id="KW-0472">Membrane</keyword>
<dbReference type="HAMAP" id="MF_00422">
    <property type="entry name" value="SecE"/>
    <property type="match status" value="1"/>
</dbReference>
<dbReference type="GO" id="GO:0012505">
    <property type="term" value="C:endomembrane system"/>
    <property type="evidence" value="ECO:0007669"/>
    <property type="project" value="UniProtKB-SubCell"/>
</dbReference>
<name>A0A520KFJ7_9CREN</name>
<evidence type="ECO:0000256" key="3">
    <source>
        <dbReference type="ARBA" id="ARBA00022927"/>
    </source>
</evidence>
<dbReference type="InterPro" id="IPR008158">
    <property type="entry name" value="Translocase_Sec61-g"/>
</dbReference>
<evidence type="ECO:0000256" key="5">
    <source>
        <dbReference type="ARBA" id="ARBA00023010"/>
    </source>
</evidence>
<accession>A0A520KFJ7</accession>
<dbReference type="InterPro" id="IPR023391">
    <property type="entry name" value="Prot_translocase_SecE_dom_sf"/>
</dbReference>
<proteinExistence type="inferred from homology"/>
<evidence type="ECO:0000256" key="2">
    <source>
        <dbReference type="ARBA" id="ARBA00022692"/>
    </source>
</evidence>
<dbReference type="NCBIfam" id="TIGR00327">
    <property type="entry name" value="secE_euk_arch"/>
    <property type="match status" value="1"/>
</dbReference>
<evidence type="ECO:0000313" key="9">
    <source>
        <dbReference type="EMBL" id="RZN56278.1"/>
    </source>
</evidence>
<dbReference type="EMBL" id="RXIH01000026">
    <property type="protein sequence ID" value="RZN56278.1"/>
    <property type="molecule type" value="Genomic_DNA"/>
</dbReference>
<keyword evidence="4 8" id="KW-1133">Transmembrane helix</keyword>
<keyword evidence="3 8" id="KW-0653">Protein transport</keyword>
<keyword evidence="1 8" id="KW-0813">Transport</keyword>
<keyword evidence="5 8" id="KW-0811">Translocation</keyword>
<dbReference type="EMBL" id="QNVI01000014">
    <property type="protein sequence ID" value="TDA40180.1"/>
    <property type="molecule type" value="Genomic_DNA"/>
</dbReference>
<dbReference type="AlphaFoldDB" id="A0A520KFJ7"/>
<protein>
    <recommendedName>
        <fullName evidence="8">Protein translocase subunit SecE</fullName>
    </recommendedName>
    <alternativeName>
        <fullName evidence="8">Protein transport protein Sec61 gamma subunit homolog</fullName>
    </alternativeName>
</protein>
<evidence type="ECO:0000256" key="8">
    <source>
        <dbReference type="HAMAP-Rule" id="MF_00422"/>
    </source>
</evidence>
<comment type="subunit">
    <text evidence="8">Component of the Sec protein translocase complex. Heterotrimer consisting of SecY (alpha), SecG (beta) and SecE (gamma) subunits. The heterotrimers can form oligomers, although 1 heterotrimer is thought to be able to translocate proteins. Interacts with the ribosome. May interact with SecDF, and other proteins may be involved.</text>
</comment>
<comment type="function">
    <text evidence="8">Essential subunit of the Sec protein translocation channel SecYEG. Clamps together the 2 halves of SecY. May contact the channel plug during translocation.</text>
</comment>
<comment type="caution">
    <text evidence="9">The sequence shown here is derived from an EMBL/GenBank/DDBJ whole genome shotgun (WGS) entry which is preliminary data.</text>
</comment>
<dbReference type="GO" id="GO:0065002">
    <property type="term" value="P:intracellular protein transmembrane transport"/>
    <property type="evidence" value="ECO:0007669"/>
    <property type="project" value="UniProtKB-UniRule"/>
</dbReference>
<dbReference type="InterPro" id="IPR001901">
    <property type="entry name" value="Translocase_SecE/Sec61-g"/>
</dbReference>
<sequence length="58" mass="6575">MERSEILRSIMRILRLSRKPDLEEFRLSLRICLLGIGIVGVFAFIIQLISTLIIGFGG</sequence>
<keyword evidence="8" id="KW-1003">Cell membrane</keyword>
<keyword evidence="2 8" id="KW-0812">Transmembrane</keyword>
<evidence type="ECO:0000256" key="6">
    <source>
        <dbReference type="ARBA" id="ARBA00023136"/>
    </source>
</evidence>
<comment type="similarity">
    <text evidence="8">Belongs to the SecE/SEC61-gamma family.</text>
</comment>